<dbReference type="GO" id="GO:0016651">
    <property type="term" value="F:oxidoreductase activity, acting on NAD(P)H"/>
    <property type="evidence" value="ECO:0007669"/>
    <property type="project" value="TreeGrafter"/>
</dbReference>
<dbReference type="SUPFAM" id="SSF51735">
    <property type="entry name" value="NAD(P)-binding Rossmann-fold domains"/>
    <property type="match status" value="1"/>
</dbReference>
<keyword evidence="1" id="KW-0521">NADP</keyword>
<feature type="domain" description="Enoyl reductase (ER)" evidence="3">
    <location>
        <begin position="10"/>
        <end position="302"/>
    </location>
</feature>
<dbReference type="InterPro" id="IPR011032">
    <property type="entry name" value="GroES-like_sf"/>
</dbReference>
<dbReference type="Gene3D" id="3.90.180.10">
    <property type="entry name" value="Medium-chain alcohol dehydrogenases, catalytic domain"/>
    <property type="match status" value="1"/>
</dbReference>
<dbReference type="InterPro" id="IPR036291">
    <property type="entry name" value="NAD(P)-bd_dom_sf"/>
</dbReference>
<name>A0A8J3ZW80_9ACTN</name>
<dbReference type="Pfam" id="PF13602">
    <property type="entry name" value="ADH_zinc_N_2"/>
    <property type="match status" value="1"/>
</dbReference>
<evidence type="ECO:0000313" key="4">
    <source>
        <dbReference type="EMBL" id="GIJ71509.1"/>
    </source>
</evidence>
<accession>A0A8J3ZW80</accession>
<organism evidence="4 5">
    <name type="scientific">Virgisporangium ochraceum</name>
    <dbReference type="NCBI Taxonomy" id="65505"/>
    <lineage>
        <taxon>Bacteria</taxon>
        <taxon>Bacillati</taxon>
        <taxon>Actinomycetota</taxon>
        <taxon>Actinomycetes</taxon>
        <taxon>Micromonosporales</taxon>
        <taxon>Micromonosporaceae</taxon>
        <taxon>Virgisporangium</taxon>
    </lineage>
</organism>
<evidence type="ECO:0000313" key="5">
    <source>
        <dbReference type="Proteomes" id="UP000635606"/>
    </source>
</evidence>
<dbReference type="Pfam" id="PF08240">
    <property type="entry name" value="ADH_N"/>
    <property type="match status" value="1"/>
</dbReference>
<dbReference type="PANTHER" id="PTHR48106">
    <property type="entry name" value="QUINONE OXIDOREDUCTASE PIG3-RELATED"/>
    <property type="match status" value="1"/>
</dbReference>
<dbReference type="EMBL" id="BOPH01000088">
    <property type="protein sequence ID" value="GIJ71509.1"/>
    <property type="molecule type" value="Genomic_DNA"/>
</dbReference>
<dbReference type="RefSeq" id="WP_203931373.1">
    <property type="nucleotide sequence ID" value="NZ_BOPH01000088.1"/>
</dbReference>
<dbReference type="SMART" id="SM00829">
    <property type="entry name" value="PKS_ER"/>
    <property type="match status" value="1"/>
</dbReference>
<dbReference type="AlphaFoldDB" id="A0A8J3ZW80"/>
<dbReference type="Gene3D" id="3.40.50.720">
    <property type="entry name" value="NAD(P)-binding Rossmann-like Domain"/>
    <property type="match status" value="1"/>
</dbReference>
<dbReference type="InterPro" id="IPR020843">
    <property type="entry name" value="ER"/>
</dbReference>
<reference evidence="4" key="1">
    <citation type="submission" date="2021-01" db="EMBL/GenBank/DDBJ databases">
        <title>Whole genome shotgun sequence of Virgisporangium ochraceum NBRC 16418.</title>
        <authorList>
            <person name="Komaki H."/>
            <person name="Tamura T."/>
        </authorList>
    </citation>
    <scope>NUCLEOTIDE SEQUENCE</scope>
    <source>
        <strain evidence="4">NBRC 16418</strain>
    </source>
</reference>
<dbReference type="CDD" id="cd05289">
    <property type="entry name" value="MDR_like_2"/>
    <property type="match status" value="1"/>
</dbReference>
<keyword evidence="5" id="KW-1185">Reference proteome</keyword>
<dbReference type="SUPFAM" id="SSF50129">
    <property type="entry name" value="GroES-like"/>
    <property type="match status" value="1"/>
</dbReference>
<dbReference type="GO" id="GO:0070402">
    <property type="term" value="F:NADPH binding"/>
    <property type="evidence" value="ECO:0007669"/>
    <property type="project" value="TreeGrafter"/>
</dbReference>
<evidence type="ECO:0000256" key="2">
    <source>
        <dbReference type="ARBA" id="ARBA00023002"/>
    </source>
</evidence>
<comment type="caution">
    <text evidence="4">The sequence shown here is derived from an EMBL/GenBank/DDBJ whole genome shotgun (WGS) entry which is preliminary data.</text>
</comment>
<gene>
    <name evidence="4" type="ORF">Voc01_064260</name>
</gene>
<protein>
    <submittedName>
        <fullName evidence="4">NADPH:quinone reductase</fullName>
    </submittedName>
</protein>
<dbReference type="InterPro" id="IPR013154">
    <property type="entry name" value="ADH-like_N"/>
</dbReference>
<proteinExistence type="predicted"/>
<keyword evidence="2" id="KW-0560">Oxidoreductase</keyword>
<evidence type="ECO:0000259" key="3">
    <source>
        <dbReference type="SMART" id="SM00829"/>
    </source>
</evidence>
<dbReference type="Proteomes" id="UP000635606">
    <property type="component" value="Unassembled WGS sequence"/>
</dbReference>
<evidence type="ECO:0000256" key="1">
    <source>
        <dbReference type="ARBA" id="ARBA00022857"/>
    </source>
</evidence>
<sequence>MRAVVVAALGGPEGLQVVEQPDPAPDTGQVLVRVRGACVNPADIGARIGQIPGGPVPPPFLLGWDIAGEVVGVGAGVTEFDVGDRVVGMIPWFITRGAVGGYVELVAADAEWLVPVPDGLDPVAAATIPLNALTAHQALEMMALSEPSTILVTGVSGAVGGFAARMAARAGHRVLAQASDGDEDWVAGLGVDTVIPRSADLAAAGPAPYVLDAVPLGAPAGAAVADGGVLITTRPTPPVDPARGVRQEIVMVHLDRELLRTLVGDVAAGRLPARVAATVPLVEAADAHRRVEAGGLRGKLVLVP</sequence>